<reference evidence="2" key="1">
    <citation type="journal article" date="2019" name="Int. J. Syst. Evol. Microbiol.">
        <title>The Global Catalogue of Microorganisms (GCM) 10K type strain sequencing project: providing services to taxonomists for standard genome sequencing and annotation.</title>
        <authorList>
            <consortium name="The Broad Institute Genomics Platform"/>
            <consortium name="The Broad Institute Genome Sequencing Center for Infectious Disease"/>
            <person name="Wu L."/>
            <person name="Ma J."/>
        </authorList>
    </citation>
    <scope>NUCLEOTIDE SEQUENCE [LARGE SCALE GENOMIC DNA]</scope>
    <source>
        <strain evidence="2">KCTC 52416</strain>
    </source>
</reference>
<evidence type="ECO:0000313" key="1">
    <source>
        <dbReference type="EMBL" id="MFC3199052.1"/>
    </source>
</evidence>
<proteinExistence type="predicted"/>
<name>A0ABV7JPE6_9SPHI</name>
<dbReference type="EMBL" id="JBHRTA010000038">
    <property type="protein sequence ID" value="MFC3199052.1"/>
    <property type="molecule type" value="Genomic_DNA"/>
</dbReference>
<evidence type="ECO:0000313" key="2">
    <source>
        <dbReference type="Proteomes" id="UP001595526"/>
    </source>
</evidence>
<dbReference type="RefSeq" id="WP_379024299.1">
    <property type="nucleotide sequence ID" value="NZ_JBHRTA010000038.1"/>
</dbReference>
<dbReference type="Proteomes" id="UP001595526">
    <property type="component" value="Unassembled WGS sequence"/>
</dbReference>
<accession>A0ABV7JPE6</accession>
<organism evidence="1 2">
    <name type="scientific">Parapedobacter deserti</name>
    <dbReference type="NCBI Taxonomy" id="1912957"/>
    <lineage>
        <taxon>Bacteria</taxon>
        <taxon>Pseudomonadati</taxon>
        <taxon>Bacteroidota</taxon>
        <taxon>Sphingobacteriia</taxon>
        <taxon>Sphingobacteriales</taxon>
        <taxon>Sphingobacteriaceae</taxon>
        <taxon>Parapedobacter</taxon>
    </lineage>
</organism>
<comment type="caution">
    <text evidence="1">The sequence shown here is derived from an EMBL/GenBank/DDBJ whole genome shotgun (WGS) entry which is preliminary data.</text>
</comment>
<protein>
    <submittedName>
        <fullName evidence="1">Uncharacterized protein</fullName>
    </submittedName>
</protein>
<gene>
    <name evidence="1" type="ORF">ACFOET_15615</name>
</gene>
<sequence>MKTSSDKFQFMEDCLLGRAPGTEQALFQASLLVDPDLREDAYWQSKTYAVIREFGRAQFRTELEQLHLTLFTAPQHRSFRHKVLGFFGK</sequence>
<keyword evidence="2" id="KW-1185">Reference proteome</keyword>